<comment type="caution">
    <text evidence="3">The sequence shown here is derived from an EMBL/GenBank/DDBJ whole genome shotgun (WGS) entry which is preliminary data.</text>
</comment>
<keyword evidence="2" id="KW-0812">Transmembrane</keyword>
<keyword evidence="2" id="KW-0472">Membrane</keyword>
<evidence type="ECO:0000256" key="2">
    <source>
        <dbReference type="SAM" id="Phobius"/>
    </source>
</evidence>
<feature type="compositionally biased region" description="Polar residues" evidence="1">
    <location>
        <begin position="450"/>
        <end position="463"/>
    </location>
</feature>
<dbReference type="Proteomes" id="UP000807716">
    <property type="component" value="Unassembled WGS sequence"/>
</dbReference>
<protein>
    <submittedName>
        <fullName evidence="3">Uncharacterized protein</fullName>
    </submittedName>
</protein>
<feature type="region of interest" description="Disordered" evidence="1">
    <location>
        <begin position="418"/>
        <end position="491"/>
    </location>
</feature>
<feature type="transmembrane region" description="Helical" evidence="2">
    <location>
        <begin position="357"/>
        <end position="376"/>
    </location>
</feature>
<evidence type="ECO:0000313" key="4">
    <source>
        <dbReference type="Proteomes" id="UP000807716"/>
    </source>
</evidence>
<evidence type="ECO:0000256" key="1">
    <source>
        <dbReference type="SAM" id="MobiDB-lite"/>
    </source>
</evidence>
<accession>A0A9P6QAI6</accession>
<feature type="transmembrane region" description="Helical" evidence="2">
    <location>
        <begin position="388"/>
        <end position="411"/>
    </location>
</feature>
<keyword evidence="2" id="KW-1133">Transmembrane helix</keyword>
<reference evidence="3" key="1">
    <citation type="journal article" date="2020" name="Fungal Divers.">
        <title>Resolving the Mortierellaceae phylogeny through synthesis of multi-gene phylogenetics and phylogenomics.</title>
        <authorList>
            <person name="Vandepol N."/>
            <person name="Liber J."/>
            <person name="Desiro A."/>
            <person name="Na H."/>
            <person name="Kennedy M."/>
            <person name="Barry K."/>
            <person name="Grigoriev I.V."/>
            <person name="Miller A.N."/>
            <person name="O'Donnell K."/>
            <person name="Stajich J.E."/>
            <person name="Bonito G."/>
        </authorList>
    </citation>
    <scope>NUCLEOTIDE SEQUENCE</scope>
    <source>
        <strain evidence="3">BC1065</strain>
    </source>
</reference>
<evidence type="ECO:0000313" key="3">
    <source>
        <dbReference type="EMBL" id="KAG0263012.1"/>
    </source>
</evidence>
<name>A0A9P6QAI6_9FUNG</name>
<dbReference type="EMBL" id="JAAAJB010000171">
    <property type="protein sequence ID" value="KAG0263012.1"/>
    <property type="molecule type" value="Genomic_DNA"/>
</dbReference>
<organism evidence="3 4">
    <name type="scientific">Actinomortierella ambigua</name>
    <dbReference type="NCBI Taxonomy" id="1343610"/>
    <lineage>
        <taxon>Eukaryota</taxon>
        <taxon>Fungi</taxon>
        <taxon>Fungi incertae sedis</taxon>
        <taxon>Mucoromycota</taxon>
        <taxon>Mortierellomycotina</taxon>
        <taxon>Mortierellomycetes</taxon>
        <taxon>Mortierellales</taxon>
        <taxon>Mortierellaceae</taxon>
        <taxon>Actinomortierella</taxon>
    </lineage>
</organism>
<feature type="compositionally biased region" description="Basic and acidic residues" evidence="1">
    <location>
        <begin position="472"/>
        <end position="482"/>
    </location>
</feature>
<sequence>MGLLDKVLCAVAGNNRIHLATIDASNRLYLIQSAQFPQSIHNAQWQLMPIEPLDAPAFQPVDVSCAIESNGTFIIMAHLSNPSSGRNSSEASSFWGATCNTTTAQGAGANATWQVLPLSTPCAVTDSCSHQILAGSQTPFIHAMHRHSDDSVFTSTYDGVTFRDYMAMNQRINNEGLISIIGRQLIHVRLFLTSSDSTMARVDIYDYPYIDSWSSHSPNFTTAFYLSSTCGLRGEQLGRELGYNGFDLYLWCREPSSNYAVHYLTWPIKSPNTLQLDQATKFPSALFNESTFLTFLPAPARRVENDTTAHGGWRFPWALILHVNGQLYALDQSSPPSSDTTTWIDGGRPIAINVDKLFMATFTGTFSATIAPTAAWPTPTSYDYDNDINIMASLGPVLLVTFFIIAVGLFVRRRKAMKRNQTPSESPSQTPARPPQPPSPPRREAVYGTQRPSQRPPSITSCHSLPPYTERPSSRDWPRDEHEEYEMQTAQ</sequence>
<gene>
    <name evidence="3" type="ORF">DFQ27_002007</name>
</gene>
<proteinExistence type="predicted"/>
<keyword evidence="4" id="KW-1185">Reference proteome</keyword>
<dbReference type="AlphaFoldDB" id="A0A9P6QAI6"/>